<evidence type="ECO:0000313" key="1">
    <source>
        <dbReference type="EMBL" id="KAK8995630.1"/>
    </source>
</evidence>
<keyword evidence="2" id="KW-1185">Reference proteome</keyword>
<sequence length="86" mass="9327">MEDSTETHAVLLSSPGLGHLTPVLELGKHLWTLNFKQTKRKEKGFVSVAAPVDDAEGAIDAFTSNPKAGELMGFWKDGYLVLVGEK</sequence>
<comment type="caution">
    <text evidence="1">The sequence shown here is derived from an EMBL/GenBank/DDBJ whole genome shotgun (WGS) entry which is preliminary data.</text>
</comment>
<gene>
    <name evidence="1" type="ORF">V6N11_075896</name>
</gene>
<name>A0ABR2Q4M8_9ROSI</name>
<evidence type="ECO:0000313" key="2">
    <source>
        <dbReference type="Proteomes" id="UP001396334"/>
    </source>
</evidence>
<reference evidence="1 2" key="1">
    <citation type="journal article" date="2024" name="G3 (Bethesda)">
        <title>Genome assembly of Hibiscus sabdariffa L. provides insights into metabolisms of medicinal natural products.</title>
        <authorList>
            <person name="Kim T."/>
        </authorList>
    </citation>
    <scope>NUCLEOTIDE SEQUENCE [LARGE SCALE GENOMIC DNA]</scope>
    <source>
        <strain evidence="1">TK-2024</strain>
        <tissue evidence="1">Old leaves</tissue>
    </source>
</reference>
<dbReference type="EMBL" id="JBBPBN010000045">
    <property type="protein sequence ID" value="KAK8995630.1"/>
    <property type="molecule type" value="Genomic_DNA"/>
</dbReference>
<accession>A0ABR2Q4M8</accession>
<organism evidence="1 2">
    <name type="scientific">Hibiscus sabdariffa</name>
    <name type="common">roselle</name>
    <dbReference type="NCBI Taxonomy" id="183260"/>
    <lineage>
        <taxon>Eukaryota</taxon>
        <taxon>Viridiplantae</taxon>
        <taxon>Streptophyta</taxon>
        <taxon>Embryophyta</taxon>
        <taxon>Tracheophyta</taxon>
        <taxon>Spermatophyta</taxon>
        <taxon>Magnoliopsida</taxon>
        <taxon>eudicotyledons</taxon>
        <taxon>Gunneridae</taxon>
        <taxon>Pentapetalae</taxon>
        <taxon>rosids</taxon>
        <taxon>malvids</taxon>
        <taxon>Malvales</taxon>
        <taxon>Malvaceae</taxon>
        <taxon>Malvoideae</taxon>
        <taxon>Hibiscus</taxon>
    </lineage>
</organism>
<dbReference type="Proteomes" id="UP001396334">
    <property type="component" value="Unassembled WGS sequence"/>
</dbReference>
<proteinExistence type="predicted"/>
<protein>
    <submittedName>
        <fullName evidence="1">Uncharacterized protein</fullName>
    </submittedName>
</protein>